<dbReference type="InterPro" id="IPR002347">
    <property type="entry name" value="SDR_fam"/>
</dbReference>
<dbReference type="SUPFAM" id="SSF51735">
    <property type="entry name" value="NAD(P)-binding Rossmann-fold domains"/>
    <property type="match status" value="1"/>
</dbReference>
<keyword evidence="2" id="KW-0560">Oxidoreductase</keyword>
<organism evidence="3 4">
    <name type="scientific">Methylobacterium pseudosasicola</name>
    <dbReference type="NCBI Taxonomy" id="582667"/>
    <lineage>
        <taxon>Bacteria</taxon>
        <taxon>Pseudomonadati</taxon>
        <taxon>Pseudomonadota</taxon>
        <taxon>Alphaproteobacteria</taxon>
        <taxon>Hyphomicrobiales</taxon>
        <taxon>Methylobacteriaceae</taxon>
        <taxon>Methylobacterium</taxon>
    </lineage>
</organism>
<dbReference type="PANTHER" id="PTHR43477:SF1">
    <property type="entry name" value="DIHYDROANTICAPSIN 7-DEHYDROGENASE"/>
    <property type="match status" value="1"/>
</dbReference>
<protein>
    <submittedName>
        <fullName evidence="3">NAD(P)-dependent dehydrogenase, short-chain alcohol dehydrogenase family</fullName>
    </submittedName>
</protein>
<keyword evidence="4" id="KW-1185">Reference proteome</keyword>
<dbReference type="Pfam" id="PF13561">
    <property type="entry name" value="adh_short_C2"/>
    <property type="match status" value="1"/>
</dbReference>
<dbReference type="EMBL" id="FOTK01000043">
    <property type="protein sequence ID" value="SFM64902.1"/>
    <property type="molecule type" value="Genomic_DNA"/>
</dbReference>
<comment type="similarity">
    <text evidence="1">Belongs to the short-chain dehydrogenases/reductases (SDR) family.</text>
</comment>
<gene>
    <name evidence="3" type="ORF">SAMN05192568_10436</name>
</gene>
<evidence type="ECO:0000313" key="4">
    <source>
        <dbReference type="Proteomes" id="UP000199048"/>
    </source>
</evidence>
<evidence type="ECO:0000313" key="3">
    <source>
        <dbReference type="EMBL" id="SFM64902.1"/>
    </source>
</evidence>
<evidence type="ECO:0000256" key="2">
    <source>
        <dbReference type="ARBA" id="ARBA00023002"/>
    </source>
</evidence>
<dbReference type="InterPro" id="IPR051122">
    <property type="entry name" value="SDR_DHRS6-like"/>
</dbReference>
<dbReference type="AlphaFoldDB" id="A0A1I4SKE4"/>
<sequence>MTNDLIDQRVLVVGAGGGIGRATAEAFARAGARVLAAGRPGASLDAAAQAAKGEFAALDFTDDTAVDAFFAGREPFDHIVVAAASTKTGPVGVLPLAEARASMDSKFFGAYRIARSAKIRDGGSLTFVSGFLSTRPSATSVLQGAINAALEALGRGLALERAPVRVNTVSPGLIDTPLHAGLSSEGRQTMFEGAAKRLPARRVGQPEDIAQAILFVATNPYVTGTTVTVDGGGTIA</sequence>
<dbReference type="STRING" id="582667.SAMN05192568_10436"/>
<proteinExistence type="inferred from homology"/>
<reference evidence="4" key="1">
    <citation type="submission" date="2016-10" db="EMBL/GenBank/DDBJ databases">
        <authorList>
            <person name="Varghese N."/>
            <person name="Submissions S."/>
        </authorList>
    </citation>
    <scope>NUCLEOTIDE SEQUENCE [LARGE SCALE GENOMIC DNA]</scope>
    <source>
        <strain evidence="4">BL36</strain>
    </source>
</reference>
<dbReference type="InterPro" id="IPR036291">
    <property type="entry name" value="NAD(P)-bd_dom_sf"/>
</dbReference>
<dbReference type="GO" id="GO:0016491">
    <property type="term" value="F:oxidoreductase activity"/>
    <property type="evidence" value="ECO:0007669"/>
    <property type="project" value="UniProtKB-KW"/>
</dbReference>
<dbReference type="NCBIfam" id="NF005449">
    <property type="entry name" value="PRK07041.1"/>
    <property type="match status" value="1"/>
</dbReference>
<accession>A0A1I4SKE4</accession>
<dbReference type="Gene3D" id="3.40.50.720">
    <property type="entry name" value="NAD(P)-binding Rossmann-like Domain"/>
    <property type="match status" value="1"/>
</dbReference>
<dbReference type="OrthoDB" id="9806974at2"/>
<dbReference type="PANTHER" id="PTHR43477">
    <property type="entry name" value="DIHYDROANTICAPSIN 7-DEHYDROGENASE"/>
    <property type="match status" value="1"/>
</dbReference>
<evidence type="ECO:0000256" key="1">
    <source>
        <dbReference type="ARBA" id="ARBA00006484"/>
    </source>
</evidence>
<name>A0A1I4SKE4_9HYPH</name>
<dbReference type="RefSeq" id="WP_092045697.1">
    <property type="nucleotide sequence ID" value="NZ_FOTK01000043.1"/>
</dbReference>
<dbReference type="PRINTS" id="PR00081">
    <property type="entry name" value="GDHRDH"/>
</dbReference>
<dbReference type="Proteomes" id="UP000199048">
    <property type="component" value="Unassembled WGS sequence"/>
</dbReference>